<dbReference type="Gene3D" id="3.40.50.12780">
    <property type="entry name" value="N-terminal domain of ligase-like"/>
    <property type="match status" value="2"/>
</dbReference>
<feature type="coiled-coil region" evidence="1">
    <location>
        <begin position="1643"/>
        <end position="1670"/>
    </location>
</feature>
<dbReference type="InterPro" id="IPR020845">
    <property type="entry name" value="AMP-binding_CS"/>
</dbReference>
<dbReference type="PROSITE" id="PS00455">
    <property type="entry name" value="AMP_BINDING"/>
    <property type="match status" value="2"/>
</dbReference>
<dbReference type="InterPro" id="IPR036736">
    <property type="entry name" value="ACP-like_sf"/>
</dbReference>
<dbReference type="InterPro" id="IPR025110">
    <property type="entry name" value="AMP-bd_C"/>
</dbReference>
<dbReference type="Gene3D" id="1.10.1200.10">
    <property type="entry name" value="ACP-like"/>
    <property type="match status" value="2"/>
</dbReference>
<keyword evidence="1" id="KW-0175">Coiled coil</keyword>
<dbReference type="Pfam" id="PF00501">
    <property type="entry name" value="AMP-binding"/>
    <property type="match status" value="2"/>
</dbReference>
<dbReference type="InterPro" id="IPR045851">
    <property type="entry name" value="AMP-bd_C_sf"/>
</dbReference>
<name>A0A1S1J011_9FLAO</name>
<dbReference type="Pfam" id="PF13193">
    <property type="entry name" value="AMP-binding_C"/>
    <property type="match status" value="1"/>
</dbReference>
<dbReference type="GO" id="GO:0003824">
    <property type="term" value="F:catalytic activity"/>
    <property type="evidence" value="ECO:0007669"/>
    <property type="project" value="InterPro"/>
</dbReference>
<reference evidence="4 6" key="3">
    <citation type="submission" date="2016-11" db="EMBL/GenBank/DDBJ databases">
        <title>Whole genomes of Flavobacteriaceae.</title>
        <authorList>
            <person name="Stine C."/>
            <person name="Li C."/>
            <person name="Tadesse D."/>
        </authorList>
    </citation>
    <scope>NUCLEOTIDE SEQUENCE [LARGE SCALE GENOMIC DNA]</scope>
    <source>
        <strain evidence="4 6">ATCC BAA-2541</strain>
    </source>
</reference>
<comment type="caution">
    <text evidence="3">The sequence shown here is derived from an EMBL/GenBank/DDBJ whole genome shotgun (WGS) entry which is preliminary data.</text>
</comment>
<evidence type="ECO:0000313" key="4">
    <source>
        <dbReference type="EMBL" id="OXB21430.1"/>
    </source>
</evidence>
<dbReference type="PANTHER" id="PTHR45527">
    <property type="entry name" value="NONRIBOSOMAL PEPTIDE SYNTHETASE"/>
    <property type="match status" value="1"/>
</dbReference>
<dbReference type="Gene3D" id="3.30.559.10">
    <property type="entry name" value="Chloramphenicol acetyltransferase-like domain"/>
    <property type="match status" value="2"/>
</dbReference>
<dbReference type="InterPro" id="IPR009081">
    <property type="entry name" value="PP-bd_ACP"/>
</dbReference>
<dbReference type="SUPFAM" id="SSF56801">
    <property type="entry name" value="Acetyl-CoA synthetase-like"/>
    <property type="match status" value="2"/>
</dbReference>
<proteinExistence type="predicted"/>
<organism evidence="3 5">
    <name type="scientific">Flavobacterium tructae</name>
    <dbReference type="NCBI Taxonomy" id="1114873"/>
    <lineage>
        <taxon>Bacteria</taxon>
        <taxon>Pseudomonadati</taxon>
        <taxon>Bacteroidota</taxon>
        <taxon>Flavobacteriia</taxon>
        <taxon>Flavobacteriales</taxon>
        <taxon>Flavobacteriaceae</taxon>
        <taxon>Flavobacterium</taxon>
    </lineage>
</organism>
<gene>
    <name evidence="4" type="ORF">B0A71_04220</name>
    <name evidence="3" type="ORF">BHE19_19350</name>
</gene>
<feature type="domain" description="Carrier" evidence="2">
    <location>
        <begin position="1753"/>
        <end position="1828"/>
    </location>
</feature>
<dbReference type="Pfam" id="PF00668">
    <property type="entry name" value="Condensation"/>
    <property type="match status" value="2"/>
</dbReference>
<dbReference type="Proteomes" id="UP000198319">
    <property type="component" value="Unassembled WGS sequence"/>
</dbReference>
<keyword evidence="6" id="KW-1185">Reference proteome</keyword>
<dbReference type="NCBIfam" id="NF003417">
    <property type="entry name" value="PRK04813.1"/>
    <property type="match status" value="2"/>
</dbReference>
<dbReference type="InterPro" id="IPR023213">
    <property type="entry name" value="CAT-like_dom_sf"/>
</dbReference>
<evidence type="ECO:0000313" key="6">
    <source>
        <dbReference type="Proteomes" id="UP000198319"/>
    </source>
</evidence>
<dbReference type="InterPro" id="IPR010071">
    <property type="entry name" value="AA_adenyl_dom"/>
</dbReference>
<dbReference type="EMBL" id="MUHG01000004">
    <property type="protein sequence ID" value="OXB21430.1"/>
    <property type="molecule type" value="Genomic_DNA"/>
</dbReference>
<dbReference type="GO" id="GO:0031177">
    <property type="term" value="F:phosphopantetheine binding"/>
    <property type="evidence" value="ECO:0007669"/>
    <property type="project" value="TreeGrafter"/>
</dbReference>
<evidence type="ECO:0000313" key="5">
    <source>
        <dbReference type="Proteomes" id="UP000180252"/>
    </source>
</evidence>
<sequence>MTTIEQKSISNYWVTKVKNNPVINSIKAENGNSKKIQVDTNNLSFFKKLTSENAIAELTVLITVYTALLQRYFEVESFIFMSKPTDAETALLFKSISASGQSFKDYLGEVKKELQEVYKHSDYDDTLQEKYPFVEYALFGFFYNSKSAYTKNNFPFSLSVNKNDTELELSLSYDVSFVEDHVAAHFLSIYANWLLQLEHFMNDSVDQIPVVTPLEKEELLNSFNPSVKKYPTKTLVELFEEQAAKTPIHTAVIFKEKELTYNELNQHANQLAHYLRQEYHIQPNDLVGIKLERNEFIAVVVLGILKSGAAYVPVDVNYPEERIKYIEEDSQCKVVIDENEFRNFLSRKDNYKTDNPERLNQSTDLAYIIYTSGTTGNPKGVMITHHNAVVLLYWSQEEFNAAAFDVAYAATSYCFDLSVYELFYPLSIGKKIRILDNALEIGEALQYDKKVLINTVPSSIRNIIESGYRLENAAIINLAGEPFPVDIAKKLLQTNAEIRNLYGPSEDTTYSTVYRLSAQKEYTASVSIGKPLANTQVYLLDKNLELVPLGVAGKLYISGDGLSKGYLNRPELTAEKFIPNPFKEKSLMYDTGDMAKWLPDGTIDFLGRKDFQVKLRGYRIELGEIENAVLSFSENITQAVALVLSKNEVQNLVVYFTKTKVTDHEILKNYLKEKLPVFMIPHYLIGVDKIPLTPNGKIDRKVLENLPLNQVSNANYVAPKSETEKTLTTIWQEILGIEKVGIEDSFFDLGGHSLMIGQVINLIYKQLEGSISYKEFFLTPTIAQISQKIQKGGYKVIPKAKAQEYYPLTSSQHKIWVLSQLEGGNSAYNMHGALKFKGDLEVSKLENAFRLLIAKYEILRTYFKAGYDGEISQYILEEGEWNFALSHENYLNKSTEEISQYLKEQQAAIFDLTKAPLLKAALLKTEENEHILSLVVQHTISDGWSLELMFAEIVAAYNNLVQEKPVDFSPAAIQFKDYAAWMQIQENEEAVLDSENYWLSLFKEDIPVLELPSYRSRPVRQTYNGNTLSYQFSEAFLSKLKYFSKTNNVTPFMTLMAGINALLYRYTNQNTIVLGTPIAGREHPDLENQLGLFLNTLAIKTEINGTNSFSTLLELQRKILIEAYEHQNYSFSTLVNKLNLKRDASRSALFDVLVVLQNQAQLNTLSTHVPMLGVEIEPYEVKRNTAQFDLSFIFTEQEERLLLSLEYNTDLYDAFWIKAIFKHFENLLTTVFNDVNVTIDAIEYLEVIEKELLLKTFNATEIYFPKEATIVDLLESQAAKTPNDCALIFNDVQLTYKELHEQSNQLGEYLRENYAIRPNDLVGVRLKRDERLLLTILGVLKSGAAYVPMDVNYPEDRIKYIVEDSNCKVVIDENEWSKFQVKKHHYSTENLLKINRAEDLAYVIYTSGTTGKPKGVLITNKNVTALLYWAKKEFNTERFDLVYAVTSHCFDLSAYEMFFTLSVGKTIKLLSNALEISKELKTDKRVLLNTVPSSIRSLMEEDFSSLENASIINLAGEPFPVDIARELLRTTAEIRNLYGPSEDTTYSTYYQLEKGKTYKTIPVGKPISNTQAYVLDKNLQLTPLGIVGKLYLAGEGVALGYLNKEELTAAKFIKNPFIEGSILYDTGDMVKWFPDGNIEFLGRKDHQVKLRGYRIELDEIENALLQFSAEVKQVVVAVKPFKGADTLVAYYTVGNAISKDDLKAYLQSKLPVYMVPQYYVEVPFIPLSPNGKTDKEALPNIDETNETNNGYVEPKGRIEKIVALIWKDILAVETISATDDFFNLGGHSLKLGQLINKINEQLQVTVPFEKLFEHSVLRDQAELIKRSFSKNFEPLAAVSAAASYEMSYAQKSLWMVSQFKGNEVAYNIPAVYHFHGTLDIIAFKEAFYRVIKKHEILRTVFKEDDEKSIRQFITPSEEFKLSIGCEDFSDFNDKELLLQQEIKQISNFEFDLFKGPLFKAKLVRIDSQHHVLLFVIHHIISDAWSLQLLIEEISSNYNSILKKEAVLPSSKLDIQYKEYSHWLKTQIETNAITNAYWMKELQGHLKPLQYKYEYMLPDDIEDQDNKINFFLNAEVNSSIKKIAKKLNVTEFSFHLAAFFSFLHLQTEQSDIVLGVPFAGRAHAHLEDQLGYYVNLLPIRVKLHQNENFETIIRRVQHKLSKAFEHQMYPIDLILRDLEFERGDRGTNFINTGFTWNELTHDEFTINENLKAKAQSVATEQVKYDLWVISNGSNFTLEYRKEVFSKDTIDLFAERYLVFLEELSKGIEHEIGAYSFKTEREKQLEASRINIEINF</sequence>
<dbReference type="InterPro" id="IPR020459">
    <property type="entry name" value="AMP-binding"/>
</dbReference>
<feature type="domain" description="Carrier" evidence="2">
    <location>
        <begin position="718"/>
        <end position="793"/>
    </location>
</feature>
<dbReference type="GO" id="GO:0005737">
    <property type="term" value="C:cytoplasm"/>
    <property type="evidence" value="ECO:0007669"/>
    <property type="project" value="TreeGrafter"/>
</dbReference>
<dbReference type="PANTHER" id="PTHR45527:SF1">
    <property type="entry name" value="FATTY ACID SYNTHASE"/>
    <property type="match status" value="1"/>
</dbReference>
<dbReference type="InterPro" id="IPR000873">
    <property type="entry name" value="AMP-dep_synth/lig_dom"/>
</dbReference>
<dbReference type="STRING" id="1278819.BHE19_19350"/>
<dbReference type="EMBL" id="MIKE01000029">
    <property type="protein sequence ID" value="OHT43130.1"/>
    <property type="molecule type" value="Genomic_DNA"/>
</dbReference>
<dbReference type="CDD" id="cd19531">
    <property type="entry name" value="LCL_NRPS-like"/>
    <property type="match status" value="2"/>
</dbReference>
<evidence type="ECO:0000259" key="2">
    <source>
        <dbReference type="PROSITE" id="PS50075"/>
    </source>
</evidence>
<dbReference type="GO" id="GO:0043041">
    <property type="term" value="P:amino acid activation for nonribosomal peptide biosynthetic process"/>
    <property type="evidence" value="ECO:0007669"/>
    <property type="project" value="TreeGrafter"/>
</dbReference>
<dbReference type="PRINTS" id="PR00154">
    <property type="entry name" value="AMPBINDING"/>
</dbReference>
<dbReference type="CDD" id="cd05930">
    <property type="entry name" value="A_NRPS"/>
    <property type="match status" value="2"/>
</dbReference>
<dbReference type="PROSITE" id="PS50075">
    <property type="entry name" value="CARRIER"/>
    <property type="match status" value="2"/>
</dbReference>
<dbReference type="InterPro" id="IPR001242">
    <property type="entry name" value="Condensation_dom"/>
</dbReference>
<dbReference type="NCBIfam" id="TIGR01733">
    <property type="entry name" value="AA-adenyl-dom"/>
    <property type="match status" value="2"/>
</dbReference>
<accession>A0A1S1J011</accession>
<protein>
    <recommendedName>
        <fullName evidence="2">Carrier domain-containing protein</fullName>
    </recommendedName>
</protein>
<dbReference type="OrthoDB" id="4317020at2"/>
<reference evidence="3" key="1">
    <citation type="submission" date="2016-09" db="EMBL/GenBank/DDBJ databases">
        <authorList>
            <person name="Capua I."/>
            <person name="De Benedictis P."/>
            <person name="Joannis T."/>
            <person name="Lombin L.H."/>
            <person name="Cattoli G."/>
        </authorList>
    </citation>
    <scope>NUCLEOTIDE SEQUENCE [LARGE SCALE GENOMIC DNA]</scope>
    <source>
        <strain evidence="3">MSU</strain>
    </source>
</reference>
<evidence type="ECO:0000256" key="1">
    <source>
        <dbReference type="SAM" id="Coils"/>
    </source>
</evidence>
<reference evidence="5" key="2">
    <citation type="submission" date="2016-09" db="EMBL/GenBank/DDBJ databases">
        <authorList>
            <person name="Chen S."/>
            <person name="Walker E."/>
        </authorList>
    </citation>
    <scope>NUCLEOTIDE SEQUENCE [LARGE SCALE GENOMIC DNA]</scope>
    <source>
        <strain evidence="5">MSU</strain>
    </source>
</reference>
<dbReference type="Gene3D" id="3.30.300.30">
    <property type="match status" value="2"/>
</dbReference>
<evidence type="ECO:0000313" key="3">
    <source>
        <dbReference type="EMBL" id="OHT43130.1"/>
    </source>
</evidence>
<dbReference type="SUPFAM" id="SSF47336">
    <property type="entry name" value="ACP-like"/>
    <property type="match status" value="2"/>
</dbReference>
<dbReference type="RefSeq" id="WP_070908829.1">
    <property type="nucleotide sequence ID" value="NZ_MIKE01000029.1"/>
</dbReference>
<dbReference type="InterPro" id="IPR042099">
    <property type="entry name" value="ANL_N_sf"/>
</dbReference>
<dbReference type="Pfam" id="PF00550">
    <property type="entry name" value="PP-binding"/>
    <property type="match status" value="2"/>
</dbReference>
<dbReference type="Proteomes" id="UP000180252">
    <property type="component" value="Unassembled WGS sequence"/>
</dbReference>
<dbReference type="SUPFAM" id="SSF52777">
    <property type="entry name" value="CoA-dependent acyltransferases"/>
    <property type="match status" value="5"/>
</dbReference>
<dbReference type="Gene3D" id="3.30.559.30">
    <property type="entry name" value="Nonribosomal peptide synthetase, condensation domain"/>
    <property type="match status" value="3"/>
</dbReference>
<dbReference type="GO" id="GO:0044550">
    <property type="term" value="P:secondary metabolite biosynthetic process"/>
    <property type="evidence" value="ECO:0007669"/>
    <property type="project" value="TreeGrafter"/>
</dbReference>